<evidence type="ECO:0000259" key="12">
    <source>
        <dbReference type="SMART" id="SM01192"/>
    </source>
</evidence>
<dbReference type="InterPro" id="IPR020810">
    <property type="entry name" value="Enolase_C"/>
</dbReference>
<dbReference type="SFLD" id="SFLDG00178">
    <property type="entry name" value="enolase"/>
    <property type="match status" value="1"/>
</dbReference>
<evidence type="ECO:0000256" key="7">
    <source>
        <dbReference type="ARBA" id="ARBA00023152"/>
    </source>
</evidence>
<comment type="catalytic activity">
    <reaction evidence="9">
        <text>(2R)-2-phosphoglycerate = phosphoenolpyruvate + H2O</text>
        <dbReference type="Rhea" id="RHEA:10164"/>
        <dbReference type="ChEBI" id="CHEBI:15377"/>
        <dbReference type="ChEBI" id="CHEBI:58289"/>
        <dbReference type="ChEBI" id="CHEBI:58702"/>
        <dbReference type="EC" id="4.2.1.11"/>
    </reaction>
</comment>
<dbReference type="InterPro" id="IPR036849">
    <property type="entry name" value="Enolase-like_C_sf"/>
</dbReference>
<dbReference type="Pfam" id="PF00113">
    <property type="entry name" value="Enolase_C"/>
    <property type="match status" value="1"/>
</dbReference>
<protein>
    <recommendedName>
        <fullName evidence="4 9">Enolase</fullName>
        <ecNumber evidence="3 9">4.2.1.11</ecNumber>
    </recommendedName>
    <alternativeName>
        <fullName evidence="9">2-phospho-D-glycerate hydro-lyase</fullName>
    </alternativeName>
    <alternativeName>
        <fullName evidence="9">2-phosphoglycerate dehydratase</fullName>
    </alternativeName>
</protein>
<dbReference type="UniPathway" id="UPA00109">
    <property type="reaction ID" value="UER00187"/>
</dbReference>
<dbReference type="GO" id="GO:0004634">
    <property type="term" value="F:phosphopyruvate hydratase activity"/>
    <property type="evidence" value="ECO:0007669"/>
    <property type="project" value="UniProtKB-UniRule"/>
</dbReference>
<dbReference type="Gene3D" id="3.20.20.120">
    <property type="entry name" value="Enolase-like C-terminal domain"/>
    <property type="match status" value="1"/>
</dbReference>
<dbReference type="SFLD" id="SFLDF00002">
    <property type="entry name" value="enolase"/>
    <property type="match status" value="1"/>
</dbReference>
<keyword evidence="9" id="KW-0963">Cytoplasm</keyword>
<dbReference type="SMART" id="SM01192">
    <property type="entry name" value="Enolase_C"/>
    <property type="match status" value="1"/>
</dbReference>
<name>A0A1F5KHF9_9BACT</name>
<dbReference type="InterPro" id="IPR020809">
    <property type="entry name" value="Enolase_CS"/>
</dbReference>
<dbReference type="InterPro" id="IPR029017">
    <property type="entry name" value="Enolase-like_N"/>
</dbReference>
<feature type="domain" description="Enolase C-terminal TIM barrel" evidence="12">
    <location>
        <begin position="140"/>
        <end position="422"/>
    </location>
</feature>
<dbReference type="GO" id="GO:0000015">
    <property type="term" value="C:phosphopyruvate hydratase complex"/>
    <property type="evidence" value="ECO:0007669"/>
    <property type="project" value="InterPro"/>
</dbReference>
<dbReference type="HAMAP" id="MF_00318">
    <property type="entry name" value="Enolase"/>
    <property type="match status" value="1"/>
</dbReference>
<evidence type="ECO:0000256" key="10">
    <source>
        <dbReference type="PIRSR" id="PIRSR001400-1"/>
    </source>
</evidence>
<dbReference type="CDD" id="cd03313">
    <property type="entry name" value="enolase"/>
    <property type="match status" value="1"/>
</dbReference>
<keyword evidence="6 9" id="KW-0460">Magnesium</keyword>
<feature type="binding site" evidence="9 11">
    <location>
        <position position="290"/>
    </location>
    <ligand>
        <name>Mg(2+)</name>
        <dbReference type="ChEBI" id="CHEBI:18420"/>
    </ligand>
</feature>
<feature type="binding site" evidence="9 11">
    <location>
        <position position="246"/>
    </location>
    <ligand>
        <name>Mg(2+)</name>
        <dbReference type="ChEBI" id="CHEBI:18420"/>
    </ligand>
</feature>
<feature type="binding site" evidence="9">
    <location>
        <position position="342"/>
    </location>
    <ligand>
        <name>(2R)-2-phosphoglycerate</name>
        <dbReference type="ChEBI" id="CHEBI:58289"/>
    </ligand>
</feature>
<dbReference type="PANTHER" id="PTHR11902:SF1">
    <property type="entry name" value="ENOLASE"/>
    <property type="match status" value="1"/>
</dbReference>
<keyword evidence="9 11" id="KW-0479">Metal-binding</keyword>
<evidence type="ECO:0000256" key="4">
    <source>
        <dbReference type="ARBA" id="ARBA00017068"/>
    </source>
</evidence>
<proteinExistence type="inferred from homology"/>
<feature type="binding site" evidence="9">
    <location>
        <position position="371"/>
    </location>
    <ligand>
        <name>(2R)-2-phosphoglycerate</name>
        <dbReference type="ChEBI" id="CHEBI:58289"/>
    </ligand>
</feature>
<evidence type="ECO:0000256" key="6">
    <source>
        <dbReference type="ARBA" id="ARBA00022842"/>
    </source>
</evidence>
<evidence type="ECO:0000313" key="15">
    <source>
        <dbReference type="Proteomes" id="UP000177328"/>
    </source>
</evidence>
<dbReference type="AlphaFoldDB" id="A0A1F5KHF9"/>
<accession>A0A1F5KHF9</accession>
<keyword evidence="5 9" id="KW-0964">Secreted</keyword>
<dbReference type="SFLD" id="SFLDS00001">
    <property type="entry name" value="Enolase"/>
    <property type="match status" value="1"/>
</dbReference>
<dbReference type="GO" id="GO:0000287">
    <property type="term" value="F:magnesium ion binding"/>
    <property type="evidence" value="ECO:0007669"/>
    <property type="project" value="UniProtKB-UniRule"/>
</dbReference>
<dbReference type="PROSITE" id="PS00164">
    <property type="entry name" value="ENOLASE"/>
    <property type="match status" value="1"/>
</dbReference>
<feature type="domain" description="Enolase N-terminal" evidence="13">
    <location>
        <begin position="3"/>
        <end position="132"/>
    </location>
</feature>
<dbReference type="SMART" id="SM01193">
    <property type="entry name" value="Enolase_N"/>
    <property type="match status" value="1"/>
</dbReference>
<dbReference type="PIRSF" id="PIRSF001400">
    <property type="entry name" value="Enolase"/>
    <property type="match status" value="1"/>
</dbReference>
<evidence type="ECO:0000256" key="8">
    <source>
        <dbReference type="ARBA" id="ARBA00023239"/>
    </source>
</evidence>
<evidence type="ECO:0000256" key="3">
    <source>
        <dbReference type="ARBA" id="ARBA00012058"/>
    </source>
</evidence>
<sequence length="422" mass="46425">MKILNIQARQILDSLGIPTLEVKLTLANGLAALSSVPSGASTGRNEAVELRDGEKTWGGKSVLQAVKNVNEEIFSKLAGEDVTDQRKIDQLMIDLDGTKNKQRLGANAILGVSMAVCKAAATFGNIPLFTYIGSLMNNQQFITPLPLILMLEGGKHGNFVTDIQEFMIIPTENRFDSFASTLEAGIKIFYCLQEILKEKGYSTGLGFEGAFCPQELSSNEEALQLLTQGIEKAGLIPGQDFSIALDFASSQFYQSGKYILKSEDGKTYQPKDWTDKIASWVNDYPIFSLEDAHQEDLWQEWTDLTDQLGQTHQVVGDDLVTTNIQRIKQAIDTKAINAVLIKPNQIGTVTETLEAITLTKQAGWPSIISHRAGETNDDFIADLCVGTGSEQCKFGGLNRGERIAKYNRLLEIEEQLRSSSVF</sequence>
<feature type="binding site" evidence="9">
    <location>
        <position position="393"/>
    </location>
    <ligand>
        <name>(2R)-2-phosphoglycerate</name>
        <dbReference type="ChEBI" id="CHEBI:58289"/>
    </ligand>
</feature>
<comment type="caution">
    <text evidence="9">Lacks conserved residue(s) required for the propagation of feature annotation.</text>
</comment>
<dbReference type="GO" id="GO:0005576">
    <property type="term" value="C:extracellular region"/>
    <property type="evidence" value="ECO:0007669"/>
    <property type="project" value="UniProtKB-SubCell"/>
</dbReference>
<evidence type="ECO:0000256" key="2">
    <source>
        <dbReference type="ARBA" id="ARBA00009604"/>
    </source>
</evidence>
<organism evidence="14 15">
    <name type="scientific">Candidatus Daviesbacteria bacterium RIFCSPHIGHO2_02_FULL_43_12</name>
    <dbReference type="NCBI Taxonomy" id="1797776"/>
    <lineage>
        <taxon>Bacteria</taxon>
        <taxon>Candidatus Daviesiibacteriota</taxon>
    </lineage>
</organism>
<evidence type="ECO:0000259" key="13">
    <source>
        <dbReference type="SMART" id="SM01193"/>
    </source>
</evidence>
<dbReference type="Proteomes" id="UP000177328">
    <property type="component" value="Unassembled WGS sequence"/>
</dbReference>
<comment type="pathway">
    <text evidence="1 9">Carbohydrate degradation; glycolysis; pyruvate from D-glyceraldehyde 3-phosphate: step 4/5.</text>
</comment>
<comment type="subcellular location">
    <subcellularLocation>
        <location evidence="9">Cytoplasm</location>
    </subcellularLocation>
    <subcellularLocation>
        <location evidence="9">Secreted</location>
    </subcellularLocation>
    <subcellularLocation>
        <location evidence="9">Cell surface</location>
    </subcellularLocation>
    <text evidence="9">Fractions of enolase are present in both the cytoplasm and on the cell surface.</text>
</comment>
<evidence type="ECO:0000256" key="9">
    <source>
        <dbReference type="HAMAP-Rule" id="MF_00318"/>
    </source>
</evidence>
<dbReference type="SUPFAM" id="SSF51604">
    <property type="entry name" value="Enolase C-terminal domain-like"/>
    <property type="match status" value="1"/>
</dbReference>
<evidence type="ECO:0000256" key="1">
    <source>
        <dbReference type="ARBA" id="ARBA00005031"/>
    </source>
</evidence>
<comment type="cofactor">
    <cofactor evidence="9">
        <name>Mg(2+)</name>
        <dbReference type="ChEBI" id="CHEBI:18420"/>
    </cofactor>
    <text evidence="9">Binds a second Mg(2+) ion via substrate during catalysis.</text>
</comment>
<evidence type="ECO:0000256" key="11">
    <source>
        <dbReference type="PIRSR" id="PIRSR001400-3"/>
    </source>
</evidence>
<feature type="active site" description="Proton donor" evidence="9 10">
    <location>
        <position position="208"/>
    </location>
</feature>
<dbReference type="Gene3D" id="3.30.390.10">
    <property type="entry name" value="Enolase-like, N-terminal domain"/>
    <property type="match status" value="1"/>
</dbReference>
<dbReference type="Pfam" id="PF03952">
    <property type="entry name" value="Enolase_N"/>
    <property type="match status" value="1"/>
</dbReference>
<dbReference type="SUPFAM" id="SSF54826">
    <property type="entry name" value="Enolase N-terminal domain-like"/>
    <property type="match status" value="1"/>
</dbReference>
<dbReference type="EC" id="4.2.1.11" evidence="3 9"/>
<reference evidence="14 15" key="1">
    <citation type="journal article" date="2016" name="Nat. Commun.">
        <title>Thousands of microbial genomes shed light on interconnected biogeochemical processes in an aquifer system.</title>
        <authorList>
            <person name="Anantharaman K."/>
            <person name="Brown C.T."/>
            <person name="Hug L.A."/>
            <person name="Sharon I."/>
            <person name="Castelle C.J."/>
            <person name="Probst A.J."/>
            <person name="Thomas B.C."/>
            <person name="Singh A."/>
            <person name="Wilkins M.J."/>
            <person name="Karaoz U."/>
            <person name="Brodie E.L."/>
            <person name="Williams K.H."/>
            <person name="Hubbard S.S."/>
            <person name="Banfield J.F."/>
        </authorList>
    </citation>
    <scope>NUCLEOTIDE SEQUENCE [LARGE SCALE GENOMIC DNA]</scope>
</reference>
<dbReference type="PRINTS" id="PR00148">
    <property type="entry name" value="ENOLASE"/>
</dbReference>
<dbReference type="NCBIfam" id="TIGR01060">
    <property type="entry name" value="eno"/>
    <property type="match status" value="1"/>
</dbReference>
<gene>
    <name evidence="9" type="primary">eno</name>
    <name evidence="14" type="ORF">A3D25_05220</name>
</gene>
<keyword evidence="14" id="KW-0670">Pyruvate</keyword>
<evidence type="ECO:0000313" key="14">
    <source>
        <dbReference type="EMBL" id="OGE40250.1"/>
    </source>
</evidence>
<dbReference type="InterPro" id="IPR020811">
    <property type="entry name" value="Enolase_N"/>
</dbReference>
<dbReference type="InterPro" id="IPR000941">
    <property type="entry name" value="Enolase"/>
</dbReference>
<comment type="function">
    <text evidence="9">Catalyzes the reversible conversion of 2-phosphoglycerate (2-PG) into phosphoenolpyruvate (PEP). It is essential for the degradation of carbohydrates via glycolysis.</text>
</comment>
<evidence type="ECO:0000256" key="5">
    <source>
        <dbReference type="ARBA" id="ARBA00022525"/>
    </source>
</evidence>
<dbReference type="GO" id="GO:0009986">
    <property type="term" value="C:cell surface"/>
    <property type="evidence" value="ECO:0007669"/>
    <property type="project" value="UniProtKB-SubCell"/>
</dbReference>
<dbReference type="GO" id="GO:0006096">
    <property type="term" value="P:glycolytic process"/>
    <property type="evidence" value="ECO:0007669"/>
    <property type="project" value="UniProtKB-UniRule"/>
</dbReference>
<keyword evidence="8 9" id="KW-0456">Lyase</keyword>
<comment type="cofactor">
    <cofactor evidence="11">
        <name>Mg(2+)</name>
        <dbReference type="ChEBI" id="CHEBI:18420"/>
    </cofactor>
    <text evidence="11">Mg(2+) is required for catalysis and for stabilizing the dimer.</text>
</comment>
<dbReference type="EMBL" id="MFDD01000013">
    <property type="protein sequence ID" value="OGE40250.1"/>
    <property type="molecule type" value="Genomic_DNA"/>
</dbReference>
<feature type="binding site" evidence="9 11">
    <location>
        <position position="317"/>
    </location>
    <ligand>
        <name>Mg(2+)</name>
        <dbReference type="ChEBI" id="CHEBI:18420"/>
    </ligand>
</feature>
<keyword evidence="7 9" id="KW-0324">Glycolysis</keyword>
<comment type="similarity">
    <text evidence="2 9">Belongs to the enolase family.</text>
</comment>
<feature type="active site" description="Proton acceptor" evidence="9 10">
    <location>
        <position position="342"/>
    </location>
</feature>
<comment type="caution">
    <text evidence="14">The sequence shown here is derived from an EMBL/GenBank/DDBJ whole genome shotgun (WGS) entry which is preliminary data.</text>
</comment>
<dbReference type="PANTHER" id="PTHR11902">
    <property type="entry name" value="ENOLASE"/>
    <property type="match status" value="1"/>
</dbReference>
<feature type="binding site" evidence="9">
    <location>
        <position position="164"/>
    </location>
    <ligand>
        <name>(2R)-2-phosphoglycerate</name>
        <dbReference type="ChEBI" id="CHEBI:58289"/>
    </ligand>
</feature>